<keyword evidence="4" id="KW-1185">Reference proteome</keyword>
<name>A0A9P4LMN7_9PLEO</name>
<sequence>MGKKKLQQLASGLKQSMATRGSTNKNIEKDLRATWDEGDHPDEEVIVSPSKLWAVLAPHWAGNKLDANMMNLGTGRRFSSSHHVKGEAEKTKENFKALEYCVCLEWMWIKIGGKMLLGRCLNTYCYKSDGCTEHNRTVYKDGPNSIYPLPKAGKTVTWAMIQYRAQETSQIPEADTEAAKLLKTVEEQKTTLQKERKEIEDQIDEATMVGDYQRVNKLLAAHARLQASTSSKTSVLKNLAAQPEPQKPEGSDSGTAAPQAAVDGSQEAFKNEVPVYNARRGFNANAPGIDWLDKKETIFSNPQKRRVKQQYTTAAAKKAAATDEEAGARTKTRKKGKKPVGAAT</sequence>
<protein>
    <submittedName>
        <fullName evidence="3">Uncharacterized protein</fullName>
    </submittedName>
</protein>
<feature type="region of interest" description="Disordered" evidence="2">
    <location>
        <begin position="230"/>
        <end position="266"/>
    </location>
</feature>
<gene>
    <name evidence="3" type="ORF">EK21DRAFT_109362</name>
</gene>
<dbReference type="AlphaFoldDB" id="A0A9P4LMN7"/>
<feature type="region of interest" description="Disordered" evidence="2">
    <location>
        <begin position="1"/>
        <end position="25"/>
    </location>
</feature>
<comment type="caution">
    <text evidence="3">The sequence shown here is derived from an EMBL/GenBank/DDBJ whole genome shotgun (WGS) entry which is preliminary data.</text>
</comment>
<evidence type="ECO:0000256" key="1">
    <source>
        <dbReference type="SAM" id="Coils"/>
    </source>
</evidence>
<reference evidence="3" key="1">
    <citation type="journal article" date="2020" name="Stud. Mycol.">
        <title>101 Dothideomycetes genomes: a test case for predicting lifestyles and emergence of pathogens.</title>
        <authorList>
            <person name="Haridas S."/>
            <person name="Albert R."/>
            <person name="Binder M."/>
            <person name="Bloem J."/>
            <person name="Labutti K."/>
            <person name="Salamov A."/>
            <person name="Andreopoulos B."/>
            <person name="Baker S."/>
            <person name="Barry K."/>
            <person name="Bills G."/>
            <person name="Bluhm B."/>
            <person name="Cannon C."/>
            <person name="Castanera R."/>
            <person name="Culley D."/>
            <person name="Daum C."/>
            <person name="Ezra D."/>
            <person name="Gonzalez J."/>
            <person name="Henrissat B."/>
            <person name="Kuo A."/>
            <person name="Liang C."/>
            <person name="Lipzen A."/>
            <person name="Lutzoni F."/>
            <person name="Magnuson J."/>
            <person name="Mondo S."/>
            <person name="Nolan M."/>
            <person name="Ohm R."/>
            <person name="Pangilinan J."/>
            <person name="Park H.-J."/>
            <person name="Ramirez L."/>
            <person name="Alfaro M."/>
            <person name="Sun H."/>
            <person name="Tritt A."/>
            <person name="Yoshinaga Y."/>
            <person name="Zwiers L.-H."/>
            <person name="Turgeon B."/>
            <person name="Goodwin S."/>
            <person name="Spatafora J."/>
            <person name="Crous P."/>
            <person name="Grigoriev I."/>
        </authorList>
    </citation>
    <scope>NUCLEOTIDE SEQUENCE</scope>
    <source>
        <strain evidence="3">CBS 110217</strain>
    </source>
</reference>
<evidence type="ECO:0000313" key="4">
    <source>
        <dbReference type="Proteomes" id="UP000799777"/>
    </source>
</evidence>
<evidence type="ECO:0000256" key="2">
    <source>
        <dbReference type="SAM" id="MobiDB-lite"/>
    </source>
</evidence>
<evidence type="ECO:0000313" key="3">
    <source>
        <dbReference type="EMBL" id="KAF2032911.1"/>
    </source>
</evidence>
<dbReference type="OrthoDB" id="3797403at2759"/>
<accession>A0A9P4LMN7</accession>
<proteinExistence type="predicted"/>
<feature type="coiled-coil region" evidence="1">
    <location>
        <begin position="178"/>
        <end position="209"/>
    </location>
</feature>
<feature type="compositionally biased region" description="Polar residues" evidence="2">
    <location>
        <begin position="8"/>
        <end position="25"/>
    </location>
</feature>
<dbReference type="Proteomes" id="UP000799777">
    <property type="component" value="Unassembled WGS sequence"/>
</dbReference>
<keyword evidence="1" id="KW-0175">Coiled coil</keyword>
<feature type="region of interest" description="Disordered" evidence="2">
    <location>
        <begin position="300"/>
        <end position="344"/>
    </location>
</feature>
<dbReference type="EMBL" id="ML978169">
    <property type="protein sequence ID" value="KAF2032911.1"/>
    <property type="molecule type" value="Genomic_DNA"/>
</dbReference>
<organism evidence="3 4">
    <name type="scientific">Setomelanomma holmii</name>
    <dbReference type="NCBI Taxonomy" id="210430"/>
    <lineage>
        <taxon>Eukaryota</taxon>
        <taxon>Fungi</taxon>
        <taxon>Dikarya</taxon>
        <taxon>Ascomycota</taxon>
        <taxon>Pezizomycotina</taxon>
        <taxon>Dothideomycetes</taxon>
        <taxon>Pleosporomycetidae</taxon>
        <taxon>Pleosporales</taxon>
        <taxon>Pleosporineae</taxon>
        <taxon>Phaeosphaeriaceae</taxon>
        <taxon>Setomelanomma</taxon>
    </lineage>
</organism>